<evidence type="ECO:0000256" key="5">
    <source>
        <dbReference type="ARBA" id="ARBA00022989"/>
    </source>
</evidence>
<evidence type="ECO:0000313" key="8">
    <source>
        <dbReference type="EMBL" id="ACV61289.1"/>
    </source>
</evidence>
<evidence type="ECO:0000256" key="6">
    <source>
        <dbReference type="ARBA" id="ARBA00023136"/>
    </source>
</evidence>
<feature type="transmembrane region" description="Helical" evidence="7">
    <location>
        <begin position="255"/>
        <end position="272"/>
    </location>
</feature>
<proteinExistence type="inferred from homology"/>
<gene>
    <name evidence="8" type="ordered locus">Dtox_0336</name>
</gene>
<feature type="transmembrane region" description="Helical" evidence="7">
    <location>
        <begin position="155"/>
        <end position="174"/>
    </location>
</feature>
<evidence type="ECO:0000256" key="4">
    <source>
        <dbReference type="ARBA" id="ARBA00022692"/>
    </source>
</evidence>
<dbReference type="AlphaFoldDB" id="C8W435"/>
<feature type="transmembrane region" description="Helical" evidence="7">
    <location>
        <begin position="125"/>
        <end position="149"/>
    </location>
</feature>
<keyword evidence="9" id="KW-1185">Reference proteome</keyword>
<dbReference type="RefSeq" id="WP_015756010.1">
    <property type="nucleotide sequence ID" value="NC_013216.1"/>
</dbReference>
<dbReference type="Proteomes" id="UP000002217">
    <property type="component" value="Chromosome"/>
</dbReference>
<evidence type="ECO:0000256" key="1">
    <source>
        <dbReference type="ARBA" id="ARBA00004651"/>
    </source>
</evidence>
<dbReference type="STRING" id="485916.Dtox_0336"/>
<keyword evidence="4 7" id="KW-0812">Transmembrane</keyword>
<feature type="transmembrane region" description="Helical" evidence="7">
    <location>
        <begin position="229"/>
        <end position="249"/>
    </location>
</feature>
<dbReference type="EMBL" id="CP001720">
    <property type="protein sequence ID" value="ACV61289.1"/>
    <property type="molecule type" value="Genomic_DNA"/>
</dbReference>
<name>C8W435_DESAS</name>
<reference evidence="8 9" key="1">
    <citation type="journal article" date="2009" name="Stand. Genomic Sci.">
        <title>Complete genome sequence of Desulfotomaculum acetoxidans type strain (5575).</title>
        <authorList>
            <person name="Spring S."/>
            <person name="Lapidus A."/>
            <person name="Schroder M."/>
            <person name="Gleim D."/>
            <person name="Sims D."/>
            <person name="Meincke L."/>
            <person name="Glavina Del Rio T."/>
            <person name="Tice H."/>
            <person name="Copeland A."/>
            <person name="Cheng J.F."/>
            <person name="Lucas S."/>
            <person name="Chen F."/>
            <person name="Nolan M."/>
            <person name="Bruce D."/>
            <person name="Goodwin L."/>
            <person name="Pitluck S."/>
            <person name="Ivanova N."/>
            <person name="Mavromatis K."/>
            <person name="Mikhailova N."/>
            <person name="Pati A."/>
            <person name="Chen A."/>
            <person name="Palaniappan K."/>
            <person name="Land M."/>
            <person name="Hauser L."/>
            <person name="Chang Y.J."/>
            <person name="Jeffries C.D."/>
            <person name="Chain P."/>
            <person name="Saunders E."/>
            <person name="Brettin T."/>
            <person name="Detter J.C."/>
            <person name="Goker M."/>
            <person name="Bristow J."/>
            <person name="Eisen J.A."/>
            <person name="Markowitz V."/>
            <person name="Hugenholtz P."/>
            <person name="Kyrpides N.C."/>
            <person name="Klenk H.P."/>
            <person name="Han C."/>
        </authorList>
    </citation>
    <scope>NUCLEOTIDE SEQUENCE [LARGE SCALE GENOMIC DNA]</scope>
    <source>
        <strain evidence="9">ATCC 49208 / DSM 771 / VKM B-1644</strain>
    </source>
</reference>
<dbReference type="OrthoDB" id="9777774at2"/>
<dbReference type="HOGENOM" id="CLU_039914_2_0_9"/>
<accession>C8W435</accession>
<dbReference type="InterPro" id="IPR005524">
    <property type="entry name" value="DUF318"/>
</dbReference>
<feature type="transmembrane region" description="Helical" evidence="7">
    <location>
        <begin position="319"/>
        <end position="338"/>
    </location>
</feature>
<feature type="transmembrane region" description="Helical" evidence="7">
    <location>
        <begin position="14"/>
        <end position="35"/>
    </location>
</feature>
<protein>
    <submittedName>
        <fullName evidence="8">Permease</fullName>
    </submittedName>
</protein>
<feature type="transmembrane region" description="Helical" evidence="7">
    <location>
        <begin position="47"/>
        <end position="68"/>
    </location>
</feature>
<feature type="transmembrane region" description="Helical" evidence="7">
    <location>
        <begin position="88"/>
        <end position="113"/>
    </location>
</feature>
<keyword evidence="3" id="KW-1003">Cell membrane</keyword>
<evidence type="ECO:0000313" key="9">
    <source>
        <dbReference type="Proteomes" id="UP000002217"/>
    </source>
</evidence>
<keyword evidence="5 7" id="KW-1133">Transmembrane helix</keyword>
<evidence type="ECO:0000256" key="2">
    <source>
        <dbReference type="ARBA" id="ARBA00006386"/>
    </source>
</evidence>
<sequence>MYQTATIKRSLKCFFFVFVFVYLIILLGPQTRLIFNAIQKETFSNLHLIFFSIIVEALPFVILGVIGSMLLETFVSPDLVRRLLPRTWLLGILVSGLLGILFPFCECGLVPIVRRLMEKGVPAPLATVFLLTVPVINPVVGAATHFAFFNRPDFMYWRLGGAYIIAITVGFIILRTWRGKNPLKQSNYYHSCGCGCEYGYSYKINRPLGNRLVGAFEHAQQEFFSIMQYLIIGAFLASSAQVFLPRLWLTAAGSHPVGSVGVMMGLAFFLSICSGADAFVANTFVNIFTPGSLVAFMVFGPMVDLKNLMMMLSAFKVRFVVRLVFSVTILALTLGVMINKMGVIAR</sequence>
<evidence type="ECO:0000256" key="7">
    <source>
        <dbReference type="SAM" id="Phobius"/>
    </source>
</evidence>
<keyword evidence="6 7" id="KW-0472">Membrane</keyword>
<dbReference type="Pfam" id="PF03773">
    <property type="entry name" value="ArsP_1"/>
    <property type="match status" value="1"/>
</dbReference>
<dbReference type="KEGG" id="dae:Dtox_0336"/>
<dbReference type="InterPro" id="IPR052923">
    <property type="entry name" value="UPF0718"/>
</dbReference>
<feature type="transmembrane region" description="Helical" evidence="7">
    <location>
        <begin position="279"/>
        <end position="299"/>
    </location>
</feature>
<comment type="subcellular location">
    <subcellularLocation>
        <location evidence="1">Cell membrane</location>
        <topology evidence="1">Multi-pass membrane protein</topology>
    </subcellularLocation>
</comment>
<dbReference type="eggNOG" id="COG0701">
    <property type="taxonomic scope" value="Bacteria"/>
</dbReference>
<dbReference type="GO" id="GO:0005886">
    <property type="term" value="C:plasma membrane"/>
    <property type="evidence" value="ECO:0007669"/>
    <property type="project" value="UniProtKB-SubCell"/>
</dbReference>
<dbReference type="PANTHER" id="PTHR34184:SF4">
    <property type="entry name" value="UPF0718 PROTEIN YCGR"/>
    <property type="match status" value="1"/>
</dbReference>
<evidence type="ECO:0000256" key="3">
    <source>
        <dbReference type="ARBA" id="ARBA00022475"/>
    </source>
</evidence>
<comment type="similarity">
    <text evidence="2">Belongs to the UPF0718 family.</text>
</comment>
<organism evidence="8 9">
    <name type="scientific">Desulfofarcimen acetoxidans (strain ATCC 49208 / DSM 771 / KCTC 5769 / VKM B-1644 / 5575)</name>
    <name type="common">Desulfotomaculum acetoxidans</name>
    <dbReference type="NCBI Taxonomy" id="485916"/>
    <lineage>
        <taxon>Bacteria</taxon>
        <taxon>Bacillati</taxon>
        <taxon>Bacillota</taxon>
        <taxon>Clostridia</taxon>
        <taxon>Eubacteriales</taxon>
        <taxon>Peptococcaceae</taxon>
        <taxon>Desulfofarcimen</taxon>
    </lineage>
</organism>
<dbReference type="PANTHER" id="PTHR34184">
    <property type="entry name" value="UPF0718 PROTEIN YCGR"/>
    <property type="match status" value="1"/>
</dbReference>